<dbReference type="GO" id="GO:0005886">
    <property type="term" value="C:plasma membrane"/>
    <property type="evidence" value="ECO:0007669"/>
    <property type="project" value="TreeGrafter"/>
</dbReference>
<protein>
    <submittedName>
        <fullName evidence="5">Amino acid/amide ABC transporter ATP-binding protein 1 (HAAT family)</fullName>
    </submittedName>
</protein>
<dbReference type="GO" id="GO:1903806">
    <property type="term" value="P:L-isoleucine import across plasma membrane"/>
    <property type="evidence" value="ECO:0007669"/>
    <property type="project" value="TreeGrafter"/>
</dbReference>
<dbReference type="InterPro" id="IPR027417">
    <property type="entry name" value="P-loop_NTPase"/>
</dbReference>
<evidence type="ECO:0000256" key="2">
    <source>
        <dbReference type="ARBA" id="ARBA00022741"/>
    </source>
</evidence>
<evidence type="ECO:0000313" key="6">
    <source>
        <dbReference type="Proteomes" id="UP000243528"/>
    </source>
</evidence>
<dbReference type="Pfam" id="PF00005">
    <property type="entry name" value="ABC_tran"/>
    <property type="match status" value="1"/>
</dbReference>
<dbReference type="SUPFAM" id="SSF52540">
    <property type="entry name" value="P-loop containing nucleoside triphosphate hydrolases"/>
    <property type="match status" value="1"/>
</dbReference>
<gene>
    <name evidence="5" type="ORF">CLV30_10975</name>
</gene>
<sequence length="260" mass="27925">MAARRRDPAHAGRILSTRALTRHFGGVHAVSDVDLDVGTGERVSVIGPNGAGKSTLFNLVAGEFRPSGGRVEMFGADMTRASIQQRAHRGLARTFQTSKLFTSMTVADNLYLALCGRPGSVRRLRDARRDHERIGRARGLAERAGLGAEFGVEVGELSHGQQRQLELAMALAAQPALLMLDEPAAGLSPSERGQLTTVLRELSAGVTLLLIEHDMDIALVIGERVVVMSDGAKVLEGSPSEIRSSELVRRIYLGGTLDVR</sequence>
<dbReference type="EMBL" id="PYGE01000009">
    <property type="protein sequence ID" value="PSL02768.1"/>
    <property type="molecule type" value="Genomic_DNA"/>
</dbReference>
<dbReference type="PANTHER" id="PTHR45772">
    <property type="entry name" value="CONSERVED COMPONENT OF ABC TRANSPORTER FOR NATURAL AMINO ACIDS-RELATED"/>
    <property type="match status" value="1"/>
</dbReference>
<dbReference type="RefSeq" id="WP_106537773.1">
    <property type="nucleotide sequence ID" value="NZ_PYGE01000009.1"/>
</dbReference>
<dbReference type="Proteomes" id="UP000243528">
    <property type="component" value="Unassembled WGS sequence"/>
</dbReference>
<keyword evidence="3 5" id="KW-0067">ATP-binding</keyword>
<dbReference type="PANTHER" id="PTHR45772:SF7">
    <property type="entry name" value="AMINO ACID ABC TRANSPORTER ATP-BINDING PROTEIN"/>
    <property type="match status" value="1"/>
</dbReference>
<dbReference type="SMART" id="SM00382">
    <property type="entry name" value="AAA"/>
    <property type="match status" value="1"/>
</dbReference>
<dbReference type="GO" id="GO:0005304">
    <property type="term" value="F:L-valine transmembrane transporter activity"/>
    <property type="evidence" value="ECO:0007669"/>
    <property type="project" value="TreeGrafter"/>
</dbReference>
<evidence type="ECO:0000256" key="1">
    <source>
        <dbReference type="ARBA" id="ARBA00022448"/>
    </source>
</evidence>
<comment type="caution">
    <text evidence="5">The sequence shown here is derived from an EMBL/GenBank/DDBJ whole genome shotgun (WGS) entry which is preliminary data.</text>
</comment>
<dbReference type="InterPro" id="IPR003439">
    <property type="entry name" value="ABC_transporter-like_ATP-bd"/>
</dbReference>
<proteinExistence type="predicted"/>
<dbReference type="PROSITE" id="PS50893">
    <property type="entry name" value="ABC_TRANSPORTER_2"/>
    <property type="match status" value="1"/>
</dbReference>
<dbReference type="GO" id="GO:0005524">
    <property type="term" value="F:ATP binding"/>
    <property type="evidence" value="ECO:0007669"/>
    <property type="project" value="UniProtKB-KW"/>
</dbReference>
<dbReference type="GO" id="GO:0015188">
    <property type="term" value="F:L-isoleucine transmembrane transporter activity"/>
    <property type="evidence" value="ECO:0007669"/>
    <property type="project" value="TreeGrafter"/>
</dbReference>
<keyword evidence="6" id="KW-1185">Reference proteome</keyword>
<organism evidence="5 6">
    <name type="scientific">Haloactinopolyspora alba</name>
    <dbReference type="NCBI Taxonomy" id="648780"/>
    <lineage>
        <taxon>Bacteria</taxon>
        <taxon>Bacillati</taxon>
        <taxon>Actinomycetota</taxon>
        <taxon>Actinomycetes</taxon>
        <taxon>Jiangellales</taxon>
        <taxon>Jiangellaceae</taxon>
        <taxon>Haloactinopolyspora</taxon>
    </lineage>
</organism>
<evidence type="ECO:0000313" key="5">
    <source>
        <dbReference type="EMBL" id="PSL02768.1"/>
    </source>
</evidence>
<name>A0A2P8DZW5_9ACTN</name>
<dbReference type="GO" id="GO:0015808">
    <property type="term" value="P:L-alanine transport"/>
    <property type="evidence" value="ECO:0007669"/>
    <property type="project" value="TreeGrafter"/>
</dbReference>
<dbReference type="GO" id="GO:0015192">
    <property type="term" value="F:L-phenylalanine transmembrane transporter activity"/>
    <property type="evidence" value="ECO:0007669"/>
    <property type="project" value="TreeGrafter"/>
</dbReference>
<dbReference type="CDD" id="cd03219">
    <property type="entry name" value="ABC_Mj1267_LivG_branched"/>
    <property type="match status" value="1"/>
</dbReference>
<evidence type="ECO:0000256" key="3">
    <source>
        <dbReference type="ARBA" id="ARBA00022840"/>
    </source>
</evidence>
<keyword evidence="1" id="KW-0813">Transport</keyword>
<dbReference type="GO" id="GO:1903805">
    <property type="term" value="P:L-valine import across plasma membrane"/>
    <property type="evidence" value="ECO:0007669"/>
    <property type="project" value="TreeGrafter"/>
</dbReference>
<dbReference type="Gene3D" id="3.40.50.300">
    <property type="entry name" value="P-loop containing nucleotide triphosphate hydrolases"/>
    <property type="match status" value="1"/>
</dbReference>
<dbReference type="AlphaFoldDB" id="A0A2P8DZW5"/>
<dbReference type="GO" id="GO:0042941">
    <property type="term" value="P:D-alanine transmembrane transport"/>
    <property type="evidence" value="ECO:0007669"/>
    <property type="project" value="TreeGrafter"/>
</dbReference>
<dbReference type="InterPro" id="IPR051120">
    <property type="entry name" value="ABC_AA/LPS_Transport"/>
</dbReference>
<keyword evidence="2" id="KW-0547">Nucleotide-binding</keyword>
<evidence type="ECO:0000259" key="4">
    <source>
        <dbReference type="PROSITE" id="PS50893"/>
    </source>
</evidence>
<dbReference type="InterPro" id="IPR003593">
    <property type="entry name" value="AAA+_ATPase"/>
</dbReference>
<dbReference type="GO" id="GO:0016887">
    <property type="term" value="F:ATP hydrolysis activity"/>
    <property type="evidence" value="ECO:0007669"/>
    <property type="project" value="InterPro"/>
</dbReference>
<dbReference type="OrthoDB" id="9805514at2"/>
<reference evidence="5 6" key="1">
    <citation type="submission" date="2018-03" db="EMBL/GenBank/DDBJ databases">
        <title>Genomic Encyclopedia of Archaeal and Bacterial Type Strains, Phase II (KMG-II): from individual species to whole genera.</title>
        <authorList>
            <person name="Goeker M."/>
        </authorList>
    </citation>
    <scope>NUCLEOTIDE SEQUENCE [LARGE SCALE GENOMIC DNA]</scope>
    <source>
        <strain evidence="5 6">DSM 45211</strain>
    </source>
</reference>
<accession>A0A2P8DZW5</accession>
<feature type="domain" description="ABC transporter" evidence="4">
    <location>
        <begin position="15"/>
        <end position="255"/>
    </location>
</feature>